<dbReference type="GO" id="GO:0016740">
    <property type="term" value="F:transferase activity"/>
    <property type="evidence" value="ECO:0007669"/>
    <property type="project" value="UniProtKB-KW"/>
</dbReference>
<dbReference type="Gene3D" id="3.30.1120.10">
    <property type="match status" value="1"/>
</dbReference>
<dbReference type="RefSeq" id="WP_178930937.1">
    <property type="nucleotide sequence ID" value="NZ_JACBAZ010000001.1"/>
</dbReference>
<evidence type="ECO:0000256" key="3">
    <source>
        <dbReference type="SAM" id="SignalP"/>
    </source>
</evidence>
<keyword evidence="6" id="KW-1185">Reference proteome</keyword>
<dbReference type="AlphaFoldDB" id="A0A851GGN2"/>
<dbReference type="GO" id="GO:0004065">
    <property type="term" value="F:arylsulfatase activity"/>
    <property type="evidence" value="ECO:0007669"/>
    <property type="project" value="TreeGrafter"/>
</dbReference>
<dbReference type="PANTHER" id="PTHR42693">
    <property type="entry name" value="ARYLSULFATASE FAMILY MEMBER"/>
    <property type="match status" value="1"/>
</dbReference>
<reference evidence="5 6" key="1">
    <citation type="submission" date="2020-07" db="EMBL/GenBank/DDBJ databases">
        <title>Roseicoccus Jingziensis gen. nov., sp. nov., isolated from coastal seawater.</title>
        <authorList>
            <person name="Feng X."/>
        </authorList>
    </citation>
    <scope>NUCLEOTIDE SEQUENCE [LARGE SCALE GENOMIC DNA]</scope>
    <source>
        <strain evidence="5 6">N1E253</strain>
    </source>
</reference>
<protein>
    <submittedName>
        <fullName evidence="5">Sulfatase-like hydrolase/transferase</fullName>
    </submittedName>
</protein>
<evidence type="ECO:0000313" key="5">
    <source>
        <dbReference type="EMBL" id="NWK54405.1"/>
    </source>
</evidence>
<dbReference type="Pfam" id="PF00884">
    <property type="entry name" value="Sulfatase"/>
    <property type="match status" value="1"/>
</dbReference>
<dbReference type="InterPro" id="IPR000917">
    <property type="entry name" value="Sulfatase_N"/>
</dbReference>
<accession>A0A851GGN2</accession>
<evidence type="ECO:0000259" key="4">
    <source>
        <dbReference type="Pfam" id="PF00884"/>
    </source>
</evidence>
<feature type="chain" id="PRO_5032337308" evidence="3">
    <location>
        <begin position="24"/>
        <end position="499"/>
    </location>
</feature>
<name>A0A851GGN2_9BACT</name>
<sequence>MKKLTTIAGITAVTSLLPLPLLADSSDEKSSPTQQPNIILVMSDDQGWGDVAYNGNKTVKTPHLDTMAREGVRLDRFYAAAPVCSPTRGSCLTGRHPYRYNIQWAGEKGLPAEEITLAETLREAGYATGHFGKWHIGQLSKTVKQTYFPGDKADPEHYSPPWENGYDVTFATAASVPTYNPYFHDSPELGQPGYKFIMDKPVAHGSTIGVRVRENYWTGPGQFVDENLAGEDSEILMSRALQFIQNNAKEQKPFFTSIWFHSPHTPIVAGDKMRALYPDESIERQHWFGCLSAIDVEIGRLRKLLKKLGIADNTIVWFCSDNGPSYIHNHNSSRPFRGKKATLWEGGIRVPGIVEWPARIKGQRVIDVPMSTSDFYPTLLSAAGVPTPEKQPVIDGENVLPILTGQQPKRSTPIAFQAPVMNDKNVHAKKGSLQLCLQGDQYKLISFDGGASWQLYDLLNDKEEQNDIAQKHPELVQKMAETLKQWTASCSHSAQGKDY</sequence>
<dbReference type="Proteomes" id="UP000557872">
    <property type="component" value="Unassembled WGS sequence"/>
</dbReference>
<feature type="domain" description="Sulfatase N-terminal" evidence="4">
    <location>
        <begin position="36"/>
        <end position="385"/>
    </location>
</feature>
<evidence type="ECO:0000256" key="1">
    <source>
        <dbReference type="ARBA" id="ARBA00008779"/>
    </source>
</evidence>
<dbReference type="PANTHER" id="PTHR42693:SF53">
    <property type="entry name" value="ENDO-4-O-SULFATASE"/>
    <property type="match status" value="1"/>
</dbReference>
<dbReference type="Gene3D" id="3.40.720.10">
    <property type="entry name" value="Alkaline Phosphatase, subunit A"/>
    <property type="match status" value="1"/>
</dbReference>
<dbReference type="InterPro" id="IPR050738">
    <property type="entry name" value="Sulfatase"/>
</dbReference>
<proteinExistence type="inferred from homology"/>
<dbReference type="SUPFAM" id="SSF53649">
    <property type="entry name" value="Alkaline phosphatase-like"/>
    <property type="match status" value="1"/>
</dbReference>
<keyword evidence="2 5" id="KW-0378">Hydrolase</keyword>
<dbReference type="InterPro" id="IPR017850">
    <property type="entry name" value="Alkaline_phosphatase_core_sf"/>
</dbReference>
<keyword evidence="5" id="KW-0808">Transferase</keyword>
<organism evidence="5 6">
    <name type="scientific">Oceaniferula marina</name>
    <dbReference type="NCBI Taxonomy" id="2748318"/>
    <lineage>
        <taxon>Bacteria</taxon>
        <taxon>Pseudomonadati</taxon>
        <taxon>Verrucomicrobiota</taxon>
        <taxon>Verrucomicrobiia</taxon>
        <taxon>Verrucomicrobiales</taxon>
        <taxon>Verrucomicrobiaceae</taxon>
        <taxon>Oceaniferula</taxon>
    </lineage>
</organism>
<evidence type="ECO:0000256" key="2">
    <source>
        <dbReference type="ARBA" id="ARBA00022801"/>
    </source>
</evidence>
<comment type="caution">
    <text evidence="5">The sequence shown here is derived from an EMBL/GenBank/DDBJ whole genome shotgun (WGS) entry which is preliminary data.</text>
</comment>
<gene>
    <name evidence="5" type="ORF">HW115_02200</name>
</gene>
<keyword evidence="3" id="KW-0732">Signal</keyword>
<comment type="similarity">
    <text evidence="1">Belongs to the sulfatase family.</text>
</comment>
<evidence type="ECO:0000313" key="6">
    <source>
        <dbReference type="Proteomes" id="UP000557872"/>
    </source>
</evidence>
<feature type="signal peptide" evidence="3">
    <location>
        <begin position="1"/>
        <end position="23"/>
    </location>
</feature>
<dbReference type="EMBL" id="JACBAZ010000001">
    <property type="protein sequence ID" value="NWK54405.1"/>
    <property type="molecule type" value="Genomic_DNA"/>
</dbReference>